<accession>D8QMV3</accession>
<dbReference type="InParanoid" id="D8QMV3"/>
<dbReference type="EMBL" id="GL377565">
    <property type="protein sequence ID" value="EFJ37993.1"/>
    <property type="molecule type" value="Genomic_DNA"/>
</dbReference>
<dbReference type="PANTHER" id="PTHR12373">
    <property type="entry name" value="ENHANCER OF RUDIMENTARY ERH"/>
    <property type="match status" value="1"/>
</dbReference>
<dbReference type="eggNOG" id="KOG1766">
    <property type="taxonomic scope" value="Eukaryota"/>
</dbReference>
<gene>
    <name evidence="3" type="ORF">SELMODRAFT_38959</name>
    <name evidence="2" type="ORF">SELMODRAFT_69759</name>
</gene>
<evidence type="ECO:0000313" key="3">
    <source>
        <dbReference type="EMBL" id="EFJ37993.1"/>
    </source>
</evidence>
<dbReference type="InterPro" id="IPR000781">
    <property type="entry name" value="ERH"/>
</dbReference>
<dbReference type="Proteomes" id="UP000001514">
    <property type="component" value="Unassembled WGS sequence"/>
</dbReference>
<reference evidence="3 4" key="1">
    <citation type="journal article" date="2011" name="Science">
        <title>The Selaginella genome identifies genetic changes associated with the evolution of vascular plants.</title>
        <authorList>
            <person name="Banks J.A."/>
            <person name="Nishiyama T."/>
            <person name="Hasebe M."/>
            <person name="Bowman J.L."/>
            <person name="Gribskov M."/>
            <person name="dePamphilis C."/>
            <person name="Albert V.A."/>
            <person name="Aono N."/>
            <person name="Aoyama T."/>
            <person name="Ambrose B.A."/>
            <person name="Ashton N.W."/>
            <person name="Axtell M.J."/>
            <person name="Barker E."/>
            <person name="Barker M.S."/>
            <person name="Bennetzen J.L."/>
            <person name="Bonawitz N.D."/>
            <person name="Chapple C."/>
            <person name="Cheng C."/>
            <person name="Correa L.G."/>
            <person name="Dacre M."/>
            <person name="DeBarry J."/>
            <person name="Dreyer I."/>
            <person name="Elias M."/>
            <person name="Engstrom E.M."/>
            <person name="Estelle M."/>
            <person name="Feng L."/>
            <person name="Finet C."/>
            <person name="Floyd S.K."/>
            <person name="Frommer W.B."/>
            <person name="Fujita T."/>
            <person name="Gramzow L."/>
            <person name="Gutensohn M."/>
            <person name="Harholt J."/>
            <person name="Hattori M."/>
            <person name="Heyl A."/>
            <person name="Hirai T."/>
            <person name="Hiwatashi Y."/>
            <person name="Ishikawa M."/>
            <person name="Iwata M."/>
            <person name="Karol K.G."/>
            <person name="Koehler B."/>
            <person name="Kolukisaoglu U."/>
            <person name="Kubo M."/>
            <person name="Kurata T."/>
            <person name="Lalonde S."/>
            <person name="Li K."/>
            <person name="Li Y."/>
            <person name="Litt A."/>
            <person name="Lyons E."/>
            <person name="Manning G."/>
            <person name="Maruyama T."/>
            <person name="Michael T.P."/>
            <person name="Mikami K."/>
            <person name="Miyazaki S."/>
            <person name="Morinaga S."/>
            <person name="Murata T."/>
            <person name="Mueller-Roeber B."/>
            <person name="Nelson D.R."/>
            <person name="Obara M."/>
            <person name="Oguri Y."/>
            <person name="Olmstead R.G."/>
            <person name="Onodera N."/>
            <person name="Petersen B.L."/>
            <person name="Pils B."/>
            <person name="Prigge M."/>
            <person name="Rensing S.A."/>
            <person name="Riano-Pachon D.M."/>
            <person name="Roberts A.W."/>
            <person name="Sato Y."/>
            <person name="Scheller H.V."/>
            <person name="Schulz B."/>
            <person name="Schulz C."/>
            <person name="Shakirov E.V."/>
            <person name="Shibagaki N."/>
            <person name="Shinohara N."/>
            <person name="Shippen D.E."/>
            <person name="Soerensen I."/>
            <person name="Sotooka R."/>
            <person name="Sugimoto N."/>
            <person name="Sugita M."/>
            <person name="Sumikawa N."/>
            <person name="Tanurdzic M."/>
            <person name="Theissen G."/>
            <person name="Ulvskov P."/>
            <person name="Wakazuki S."/>
            <person name="Weng J.K."/>
            <person name="Willats W.W."/>
            <person name="Wipf D."/>
            <person name="Wolf P.G."/>
            <person name="Yang L."/>
            <person name="Zimmer A.D."/>
            <person name="Zhu Q."/>
            <person name="Mitros T."/>
            <person name="Hellsten U."/>
            <person name="Loque D."/>
            <person name="Otillar R."/>
            <person name="Salamov A."/>
            <person name="Schmutz J."/>
            <person name="Shapiro H."/>
            <person name="Lindquist E."/>
            <person name="Lucas S."/>
            <person name="Rokhsar D."/>
            <person name="Grigoriev I.V."/>
        </authorList>
    </citation>
    <scope>NUCLEOTIDE SEQUENCE [LARGE SCALE GENOMIC DNA]</scope>
</reference>
<feature type="non-terminal residue" evidence="3">
    <location>
        <position position="1"/>
    </location>
</feature>
<keyword evidence="4" id="KW-1185">Reference proteome</keyword>
<organism evidence="4">
    <name type="scientific">Selaginella moellendorffii</name>
    <name type="common">Spikemoss</name>
    <dbReference type="NCBI Taxonomy" id="88036"/>
    <lineage>
        <taxon>Eukaryota</taxon>
        <taxon>Viridiplantae</taxon>
        <taxon>Streptophyta</taxon>
        <taxon>Embryophyta</taxon>
        <taxon>Tracheophyta</taxon>
        <taxon>Lycopodiopsida</taxon>
        <taxon>Selaginellales</taxon>
        <taxon>Selaginellaceae</taxon>
        <taxon>Selaginella</taxon>
    </lineage>
</organism>
<sequence>SGRHTIVLYQPSAARGSRTFLDYESVTQAMDGICGLFEKKLKDMNPTIRNITYEVADLYRFIDELPDMSALVYDTEVNAYIPYDRQWIKLRAFQHLRKLA</sequence>
<dbReference type="Gene3D" id="3.30.2260.10">
    <property type="entry name" value="Enhancer of rudimentary"/>
    <property type="match status" value="1"/>
</dbReference>
<dbReference type="OMA" id="ESRTWSD"/>
<dbReference type="Pfam" id="PF01133">
    <property type="entry name" value="ER"/>
    <property type="match status" value="1"/>
</dbReference>
<dbReference type="AlphaFoldDB" id="D8QMV3"/>
<proteinExistence type="inferred from homology"/>
<evidence type="ECO:0000313" key="2">
    <source>
        <dbReference type="EMBL" id="EFJ31865.1"/>
    </source>
</evidence>
<evidence type="ECO:0008006" key="5">
    <source>
        <dbReference type="Google" id="ProtNLM"/>
    </source>
</evidence>
<dbReference type="EMBL" id="GL377573">
    <property type="protein sequence ID" value="EFJ31865.1"/>
    <property type="molecule type" value="Genomic_DNA"/>
</dbReference>
<evidence type="ECO:0000256" key="1">
    <source>
        <dbReference type="ARBA" id="ARBA00007491"/>
    </source>
</evidence>
<name>D8QMV3_SELML</name>
<dbReference type="KEGG" id="smo:SELMODRAFT_38959"/>
<dbReference type="PANTHER" id="PTHR12373:SF0">
    <property type="entry name" value="ENHANCER OF RUDIMENTARY HOMOLOG"/>
    <property type="match status" value="1"/>
</dbReference>
<dbReference type="OrthoDB" id="7887808at2759"/>
<dbReference type="SUPFAM" id="SSF143875">
    <property type="entry name" value="ERH-like"/>
    <property type="match status" value="1"/>
</dbReference>
<dbReference type="HOGENOM" id="CLU_125703_0_1_1"/>
<dbReference type="STRING" id="88036.D8QMV3"/>
<protein>
    <recommendedName>
        <fullName evidence="5">Enhancer of rudimentary homolog</fullName>
    </recommendedName>
</protein>
<evidence type="ECO:0000313" key="4">
    <source>
        <dbReference type="Proteomes" id="UP000001514"/>
    </source>
</evidence>
<dbReference type="Gramene" id="EFJ37993">
    <property type="protein sequence ID" value="EFJ37993"/>
    <property type="gene ID" value="SELMODRAFT_38959"/>
</dbReference>
<dbReference type="FunCoup" id="D8QMV3">
    <property type="interactions" value="3848"/>
</dbReference>
<dbReference type="KEGG" id="smo:SELMODRAFT_69759"/>
<comment type="similarity">
    <text evidence="1">Belongs to the E(R) family.</text>
</comment>
<dbReference type="Gramene" id="EFJ31865">
    <property type="protein sequence ID" value="EFJ31865"/>
    <property type="gene ID" value="SELMODRAFT_69759"/>
</dbReference>
<dbReference type="InterPro" id="IPR035912">
    <property type="entry name" value="EHR_sf"/>
</dbReference>
<feature type="non-terminal residue" evidence="3">
    <location>
        <position position="100"/>
    </location>
</feature>
<dbReference type="PIRSF" id="PIRSF016393">
    <property type="entry name" value="Enh_rudimentary"/>
    <property type="match status" value="1"/>
</dbReference>